<name>A0A318NDR5_9ACTN</name>
<sequence>MRLKFGQGAASELRGRLVDLFGRAQRRSPLLRRVASLLRACLDRLDSPLRRAAAAGILLVLVVGSGVVAASGLGIATADDAIRTGRPVPPGQVQTIAAAALYCPVLTPARLAGQLMAASGFNPDARSANGGEGVAGLTESVWNAWKPGPAAKRSDPTANIVALAHHMCDLSGQVRHAGVGGDQWRLTLAAYHSGLDAVRDAKRVPSRADRYVSTVAGYAAWYARRAEFSRTGPSTSAGPVGGVEPRPGTPALPVPGEYLAAILAAGKTCPAVSAGRIAAQLMASSAFNPNLRGTSGAQGIAQFNPTVWAQYAPDAATGSPWDPQQAISALAVVMCTLVEEQSRVGQGDPYPAALAAFQWGPEAVQRAGGVPDAAAMRDFIGLVQNYTAVYEHDPRLGGTPQSSPGRSGPPRAPSAPAGSATPGGPASPGAGGDQGSTPAAGGQPATGGQAAPPPAPAPTHTSAAPPPQPPASPKPQPVGGAGPIIGYGSSRCIDVTDGAYQSNPRLQIWTCNGGPNQQWTIYNDGTVRAFGKCMTVAGGSTTNGAKILLSTCSGSSSQLFTLNKAHDLVNRRADKCVDAVDEQTSSGTRLQLWDCAGTPNQKWHR</sequence>
<dbReference type="RefSeq" id="WP_110565813.1">
    <property type="nucleotide sequence ID" value="NZ_PYBV01000030.1"/>
</dbReference>
<feature type="region of interest" description="Disordered" evidence="1">
    <location>
        <begin position="392"/>
        <end position="483"/>
    </location>
</feature>
<evidence type="ECO:0000313" key="4">
    <source>
        <dbReference type="EMBL" id="PYC66811.1"/>
    </source>
</evidence>
<keyword evidence="2" id="KW-1133">Transmembrane helix</keyword>
<feature type="domain" description="Ricin B lectin" evidence="3">
    <location>
        <begin position="479"/>
        <end position="605"/>
    </location>
</feature>
<dbReference type="Pfam" id="PF00652">
    <property type="entry name" value="Ricin_B_lectin"/>
    <property type="match status" value="1"/>
</dbReference>
<dbReference type="CDD" id="cd00254">
    <property type="entry name" value="LT-like"/>
    <property type="match status" value="1"/>
</dbReference>
<proteinExistence type="predicted"/>
<feature type="compositionally biased region" description="Low complexity" evidence="1">
    <location>
        <begin position="435"/>
        <end position="450"/>
    </location>
</feature>
<dbReference type="OrthoDB" id="9815778at2"/>
<dbReference type="Pfam" id="PF01464">
    <property type="entry name" value="SLT"/>
    <property type="match status" value="1"/>
</dbReference>
<keyword evidence="2" id="KW-0472">Membrane</keyword>
<keyword evidence="2" id="KW-0812">Transmembrane</keyword>
<keyword evidence="5" id="KW-1185">Reference proteome</keyword>
<accession>A0A318NDR5</accession>
<feature type="compositionally biased region" description="Low complexity" evidence="1">
    <location>
        <begin position="397"/>
        <end position="428"/>
    </location>
</feature>
<dbReference type="SUPFAM" id="SSF53955">
    <property type="entry name" value="Lysozyme-like"/>
    <property type="match status" value="2"/>
</dbReference>
<feature type="transmembrane region" description="Helical" evidence="2">
    <location>
        <begin position="52"/>
        <end position="76"/>
    </location>
</feature>
<dbReference type="InterPro" id="IPR023346">
    <property type="entry name" value="Lysozyme-like_dom_sf"/>
</dbReference>
<gene>
    <name evidence="4" type="ORF">C7C45_23195</name>
</gene>
<evidence type="ECO:0000256" key="2">
    <source>
        <dbReference type="SAM" id="Phobius"/>
    </source>
</evidence>
<comment type="caution">
    <text evidence="4">The sequence shown here is derived from an EMBL/GenBank/DDBJ whole genome shotgun (WGS) entry which is preliminary data.</text>
</comment>
<dbReference type="SMART" id="SM00458">
    <property type="entry name" value="RICIN"/>
    <property type="match status" value="1"/>
</dbReference>
<dbReference type="Gene3D" id="2.80.10.50">
    <property type="match status" value="1"/>
</dbReference>
<feature type="region of interest" description="Disordered" evidence="1">
    <location>
        <begin position="230"/>
        <end position="249"/>
    </location>
</feature>
<dbReference type="InterPro" id="IPR035992">
    <property type="entry name" value="Ricin_B-like_lectins"/>
</dbReference>
<evidence type="ECO:0000259" key="3">
    <source>
        <dbReference type="SMART" id="SM00458"/>
    </source>
</evidence>
<feature type="compositionally biased region" description="Pro residues" evidence="1">
    <location>
        <begin position="464"/>
        <end position="476"/>
    </location>
</feature>
<dbReference type="EMBL" id="PYBV01000030">
    <property type="protein sequence ID" value="PYC66811.1"/>
    <property type="molecule type" value="Genomic_DNA"/>
</dbReference>
<organism evidence="4 5">
    <name type="scientific">Micromonospora arborensis</name>
    <dbReference type="NCBI Taxonomy" id="2116518"/>
    <lineage>
        <taxon>Bacteria</taxon>
        <taxon>Bacillati</taxon>
        <taxon>Actinomycetota</taxon>
        <taxon>Actinomycetes</taxon>
        <taxon>Micromonosporales</taxon>
        <taxon>Micromonosporaceae</taxon>
        <taxon>Micromonospora</taxon>
    </lineage>
</organism>
<dbReference type="PROSITE" id="PS50231">
    <property type="entry name" value="RICIN_B_LECTIN"/>
    <property type="match status" value="1"/>
</dbReference>
<dbReference type="Gene3D" id="1.10.530.10">
    <property type="match status" value="2"/>
</dbReference>
<evidence type="ECO:0000313" key="5">
    <source>
        <dbReference type="Proteomes" id="UP000248333"/>
    </source>
</evidence>
<evidence type="ECO:0000256" key="1">
    <source>
        <dbReference type="SAM" id="MobiDB-lite"/>
    </source>
</evidence>
<dbReference type="Proteomes" id="UP000248333">
    <property type="component" value="Unassembled WGS sequence"/>
</dbReference>
<dbReference type="SUPFAM" id="SSF50370">
    <property type="entry name" value="Ricin B-like lectins"/>
    <property type="match status" value="1"/>
</dbReference>
<reference evidence="4 5" key="1">
    <citation type="submission" date="2018-03" db="EMBL/GenBank/DDBJ databases">
        <title>Bioinformatic expansion and discovery of thiopeptide antibiotics.</title>
        <authorList>
            <person name="Schwalen C.J."/>
            <person name="Hudson G.A."/>
            <person name="Mitchell D.A."/>
        </authorList>
    </citation>
    <scope>NUCLEOTIDE SEQUENCE [LARGE SCALE GENOMIC DNA]</scope>
    <source>
        <strain evidence="4 5">NRRL 8041</strain>
    </source>
</reference>
<dbReference type="AlphaFoldDB" id="A0A318NDR5"/>
<protein>
    <recommendedName>
        <fullName evidence="3">Ricin B lectin domain-containing protein</fullName>
    </recommendedName>
</protein>
<dbReference type="InterPro" id="IPR000772">
    <property type="entry name" value="Ricin_B_lectin"/>
</dbReference>
<dbReference type="InterPro" id="IPR008258">
    <property type="entry name" value="Transglycosylase_SLT_dom_1"/>
</dbReference>